<proteinExistence type="predicted"/>
<reference evidence="1" key="1">
    <citation type="submission" date="2020-05" db="EMBL/GenBank/DDBJ databases">
        <authorList>
            <person name="Chiriac C."/>
            <person name="Salcher M."/>
            <person name="Ghai R."/>
            <person name="Kavagutti S V."/>
        </authorList>
    </citation>
    <scope>NUCLEOTIDE SEQUENCE</scope>
</reference>
<sequence>MGVCATCGDIVLATFCPLDSLLLETRTWCDVGLQPDDGFHSLGVHGLVEVIGAEEIAVVSHCDRRHTLSGSLTRKILQSRRAIKHGVLRMHMQVHEVLVAFHVLCLPELKSDPRKLQSTEEGAEDRS</sequence>
<accession>A0A6J6DDN6</accession>
<dbReference type="AlphaFoldDB" id="A0A6J6DDN6"/>
<protein>
    <submittedName>
        <fullName evidence="1">Unannotated protein</fullName>
    </submittedName>
</protein>
<gene>
    <name evidence="1" type="ORF">UFOPK1650_00244</name>
</gene>
<name>A0A6J6DDN6_9ZZZZ</name>
<organism evidence="1">
    <name type="scientific">freshwater metagenome</name>
    <dbReference type="NCBI Taxonomy" id="449393"/>
    <lineage>
        <taxon>unclassified sequences</taxon>
        <taxon>metagenomes</taxon>
        <taxon>ecological metagenomes</taxon>
    </lineage>
</organism>
<evidence type="ECO:0000313" key="1">
    <source>
        <dbReference type="EMBL" id="CAB4562081.1"/>
    </source>
</evidence>
<dbReference type="EMBL" id="CAEZTJ010000018">
    <property type="protein sequence ID" value="CAB4562081.1"/>
    <property type="molecule type" value="Genomic_DNA"/>
</dbReference>